<keyword evidence="6" id="KW-0342">GTP-binding</keyword>
<dbReference type="GO" id="GO:0005525">
    <property type="term" value="F:GTP binding"/>
    <property type="evidence" value="ECO:0007669"/>
    <property type="project" value="UniProtKB-KW"/>
</dbReference>
<dbReference type="Proteomes" id="UP000199584">
    <property type="component" value="Unassembled WGS sequence"/>
</dbReference>
<keyword evidence="5" id="KW-0648">Protein biosynthesis</keyword>
<dbReference type="InterPro" id="IPR057335">
    <property type="entry name" value="Beta-barrel_SelB"/>
</dbReference>
<dbReference type="InterPro" id="IPR005225">
    <property type="entry name" value="Small_GTP-bd"/>
</dbReference>
<dbReference type="InterPro" id="IPR036388">
    <property type="entry name" value="WH-like_DNA-bd_sf"/>
</dbReference>
<feature type="domain" description="Tr-type G" evidence="9">
    <location>
        <begin position="1"/>
        <end position="173"/>
    </location>
</feature>
<dbReference type="Pfam" id="PF09106">
    <property type="entry name" value="WHD_2nd_SelB"/>
    <property type="match status" value="1"/>
</dbReference>
<dbReference type="GO" id="GO:0003723">
    <property type="term" value="F:RNA binding"/>
    <property type="evidence" value="ECO:0007669"/>
    <property type="project" value="InterPro"/>
</dbReference>
<evidence type="ECO:0000256" key="5">
    <source>
        <dbReference type="ARBA" id="ARBA00022917"/>
    </source>
</evidence>
<dbReference type="SUPFAM" id="SSF46785">
    <property type="entry name" value="Winged helix' DNA-binding domain"/>
    <property type="match status" value="3"/>
</dbReference>
<dbReference type="GO" id="GO:0001514">
    <property type="term" value="P:selenocysteine incorporation"/>
    <property type="evidence" value="ECO:0007669"/>
    <property type="project" value="InterPro"/>
</dbReference>
<keyword evidence="3" id="KW-0963">Cytoplasm</keyword>
<dbReference type="InterPro" id="IPR027417">
    <property type="entry name" value="P-loop_NTPase"/>
</dbReference>
<name>A0A1I6DXL6_9FIRM</name>
<dbReference type="CDD" id="cd03696">
    <property type="entry name" value="SelB_II"/>
    <property type="match status" value="1"/>
</dbReference>
<dbReference type="InterPro" id="IPR036390">
    <property type="entry name" value="WH_DNA-bd_sf"/>
</dbReference>
<dbReference type="GO" id="GO:0003746">
    <property type="term" value="F:translation elongation factor activity"/>
    <property type="evidence" value="ECO:0007669"/>
    <property type="project" value="UniProtKB-KW"/>
</dbReference>
<keyword evidence="4" id="KW-0547">Nucleotide-binding</keyword>
<dbReference type="Gene3D" id="1.10.10.2770">
    <property type="match status" value="1"/>
</dbReference>
<evidence type="ECO:0000256" key="6">
    <source>
        <dbReference type="ARBA" id="ARBA00023134"/>
    </source>
</evidence>
<dbReference type="InterPro" id="IPR015190">
    <property type="entry name" value="Elong_fac_SelB-wing-hlx_typ-2"/>
</dbReference>
<dbReference type="PROSITE" id="PS00301">
    <property type="entry name" value="G_TR_1"/>
    <property type="match status" value="1"/>
</dbReference>
<dbReference type="PROSITE" id="PS51722">
    <property type="entry name" value="G_TR_2"/>
    <property type="match status" value="1"/>
</dbReference>
<evidence type="ECO:0000259" key="9">
    <source>
        <dbReference type="PROSITE" id="PS51722"/>
    </source>
</evidence>
<dbReference type="Pfam" id="PF25461">
    <property type="entry name" value="Beta-barrel_SelB"/>
    <property type="match status" value="1"/>
</dbReference>
<evidence type="ECO:0000256" key="8">
    <source>
        <dbReference type="ARBA" id="ARBA00031615"/>
    </source>
</evidence>
<dbReference type="InterPro" id="IPR031157">
    <property type="entry name" value="G_TR_CS"/>
</dbReference>
<dbReference type="AlphaFoldDB" id="A0A1I6DXL6"/>
<dbReference type="GO" id="GO:0005829">
    <property type="term" value="C:cytosol"/>
    <property type="evidence" value="ECO:0007669"/>
    <property type="project" value="TreeGrafter"/>
</dbReference>
<dbReference type="Pfam" id="PF00009">
    <property type="entry name" value="GTP_EFTU"/>
    <property type="match status" value="1"/>
</dbReference>
<dbReference type="NCBIfam" id="TIGR00475">
    <property type="entry name" value="selB"/>
    <property type="match status" value="1"/>
</dbReference>
<organism evidence="10 11">
    <name type="scientific">Desulfoscipio geothermicus DSM 3669</name>
    <dbReference type="NCBI Taxonomy" id="1121426"/>
    <lineage>
        <taxon>Bacteria</taxon>
        <taxon>Bacillati</taxon>
        <taxon>Bacillota</taxon>
        <taxon>Clostridia</taxon>
        <taxon>Eubacteriales</taxon>
        <taxon>Desulfallaceae</taxon>
        <taxon>Desulfoscipio</taxon>
    </lineage>
</organism>
<dbReference type="InterPro" id="IPR009000">
    <property type="entry name" value="Transl_B-barrel_sf"/>
</dbReference>
<dbReference type="NCBIfam" id="TIGR00231">
    <property type="entry name" value="small_GTP"/>
    <property type="match status" value="1"/>
</dbReference>
<dbReference type="FunFam" id="3.40.50.300:FF:001064">
    <property type="entry name" value="Selenocysteine-specific translation elongation factor"/>
    <property type="match status" value="1"/>
</dbReference>
<dbReference type="EMBL" id="FOYM01000020">
    <property type="protein sequence ID" value="SFR10072.1"/>
    <property type="molecule type" value="Genomic_DNA"/>
</dbReference>
<evidence type="ECO:0000256" key="2">
    <source>
        <dbReference type="ARBA" id="ARBA00015953"/>
    </source>
</evidence>
<dbReference type="RefSeq" id="WP_092484671.1">
    <property type="nucleotide sequence ID" value="NZ_FOYM01000020.1"/>
</dbReference>
<keyword evidence="10" id="KW-0251">Elongation factor</keyword>
<proteinExistence type="predicted"/>
<dbReference type="STRING" id="39060.SAMN05660706_12029"/>
<keyword evidence="11" id="KW-1185">Reference proteome</keyword>
<dbReference type="InterPro" id="IPR015191">
    <property type="entry name" value="SelB_WHD4"/>
</dbReference>
<dbReference type="SUPFAM" id="SSF52540">
    <property type="entry name" value="P-loop containing nucleoside triphosphate hydrolases"/>
    <property type="match status" value="1"/>
</dbReference>
<dbReference type="Gene3D" id="3.40.50.300">
    <property type="entry name" value="P-loop containing nucleotide triphosphate hydrolases"/>
    <property type="match status" value="1"/>
</dbReference>
<protein>
    <recommendedName>
        <fullName evidence="2">Selenocysteine-specific elongation factor</fullName>
    </recommendedName>
    <alternativeName>
        <fullName evidence="8">SelB translation factor</fullName>
    </alternativeName>
</protein>
<dbReference type="Pfam" id="PF03144">
    <property type="entry name" value="GTP_EFTU_D2"/>
    <property type="match status" value="1"/>
</dbReference>
<dbReference type="InterPro" id="IPR000795">
    <property type="entry name" value="T_Tr_GTP-bd_dom"/>
</dbReference>
<dbReference type="CDD" id="cd04171">
    <property type="entry name" value="SelB"/>
    <property type="match status" value="1"/>
</dbReference>
<dbReference type="GO" id="GO:0003924">
    <property type="term" value="F:GTPase activity"/>
    <property type="evidence" value="ECO:0007669"/>
    <property type="project" value="InterPro"/>
</dbReference>
<evidence type="ECO:0000313" key="11">
    <source>
        <dbReference type="Proteomes" id="UP000199584"/>
    </source>
</evidence>
<dbReference type="Gene3D" id="1.10.10.10">
    <property type="entry name" value="Winged helix-like DNA-binding domain superfamily/Winged helix DNA-binding domain"/>
    <property type="match status" value="1"/>
</dbReference>
<comment type="function">
    <text evidence="7">Translation factor necessary for the incorporation of selenocysteine into proteins. It probably replaces EF-Tu for the insertion of selenocysteine directed by the UGA codon. SelB binds GTP and GDP.</text>
</comment>
<dbReference type="Pfam" id="PF09107">
    <property type="entry name" value="WHD_3rd_SelB"/>
    <property type="match status" value="1"/>
</dbReference>
<sequence length="639" mass="70289">MNHIIIGTAGHVDHGKTVLIRALTGTDTDRLKEEKERGISIELGFAYLQLPNGQTAGIIDVPGHERFIKNMLAGVGGIDIVLLVIAADEGVMPQTREHLDIIQLLQIEKGLVVITKKDLVDQEWLELVYEEVKDFLAGTLLENAPILAVSAVTGEGMDYLRETISQLAAGTTRIKYTGPPRLPVDRVFSVTGFGTVATGTLLSGQIHTGDILQIYPGDAVYRVRNIQVHGHKVDTAEPGQRVAVNLSGAEADDLNRGDTLASPGSLQPSFRVDVKLKLLPDVPKPLKHRARVRVYLGTAEILGRVILLDREELQPGGDAYVQLQLETKVAAARGDHFVIRSYSPMRTIGGGTVINPAAGKHRRNRQEVIQALATAEKGTPDELLEQYLATNSRVFTPVELAAGVGLTGEETASALRELLDDNRAAAIQAEGEKVYLATRVLAEWEKKIIRALTEYHAKYPLREGYPKEEMRSRLFPAINNKQFQMLLNHFAKNKILAVQPQTVSLQGFRPQPTPTQGKKINRLEEMYLASPFQPPGWPEAAKEAGLAGDESEYLSYLLNRGILVKIAEGLYFHSRALQSAIDLVKGHLTQKGELSLGEVRDLLQTSRKYTLPLLEYLDREKITRRVGDIRVAGRALSSG</sequence>
<dbReference type="CDD" id="cd15491">
    <property type="entry name" value="selB_III"/>
    <property type="match status" value="1"/>
</dbReference>
<evidence type="ECO:0000256" key="4">
    <source>
        <dbReference type="ARBA" id="ARBA00022741"/>
    </source>
</evidence>
<accession>A0A1I6DXL6</accession>
<dbReference type="OrthoDB" id="9804504at2"/>
<dbReference type="SUPFAM" id="SSF50447">
    <property type="entry name" value="Translation proteins"/>
    <property type="match status" value="1"/>
</dbReference>
<dbReference type="InterPro" id="IPR004161">
    <property type="entry name" value="EFTu-like_2"/>
</dbReference>
<dbReference type="InterPro" id="IPR004535">
    <property type="entry name" value="Transl_elong_SelB"/>
</dbReference>
<dbReference type="Gene3D" id="2.40.30.10">
    <property type="entry name" value="Translation factors"/>
    <property type="match status" value="2"/>
</dbReference>
<gene>
    <name evidence="10" type="ORF">SAMN05660706_12029</name>
</gene>
<reference evidence="11" key="1">
    <citation type="submission" date="2016-10" db="EMBL/GenBank/DDBJ databases">
        <authorList>
            <person name="Varghese N."/>
            <person name="Submissions S."/>
        </authorList>
    </citation>
    <scope>NUCLEOTIDE SEQUENCE [LARGE SCALE GENOMIC DNA]</scope>
    <source>
        <strain evidence="11">DSM 3669</strain>
    </source>
</reference>
<dbReference type="PANTHER" id="PTHR43721:SF22">
    <property type="entry name" value="ELONGATION FACTOR TU, MITOCHONDRIAL"/>
    <property type="match status" value="1"/>
</dbReference>
<dbReference type="SUPFAM" id="SSF50465">
    <property type="entry name" value="EF-Tu/eEF-1alpha/eIF2-gamma C-terminal domain"/>
    <property type="match status" value="1"/>
</dbReference>
<evidence type="ECO:0000256" key="3">
    <source>
        <dbReference type="ARBA" id="ARBA00022490"/>
    </source>
</evidence>
<dbReference type="InterPro" id="IPR050055">
    <property type="entry name" value="EF-Tu_GTPase"/>
</dbReference>
<evidence type="ECO:0000256" key="1">
    <source>
        <dbReference type="ARBA" id="ARBA00004496"/>
    </source>
</evidence>
<dbReference type="InterPro" id="IPR009001">
    <property type="entry name" value="Transl_elong_EF1A/Init_IF2_C"/>
</dbReference>
<dbReference type="PANTHER" id="PTHR43721">
    <property type="entry name" value="ELONGATION FACTOR TU-RELATED"/>
    <property type="match status" value="1"/>
</dbReference>
<evidence type="ECO:0000256" key="7">
    <source>
        <dbReference type="ARBA" id="ARBA00025526"/>
    </source>
</evidence>
<evidence type="ECO:0000313" key="10">
    <source>
        <dbReference type="EMBL" id="SFR10072.1"/>
    </source>
</evidence>
<comment type="subcellular location">
    <subcellularLocation>
        <location evidence="1">Cytoplasm</location>
    </subcellularLocation>
</comment>